<dbReference type="InParanoid" id="A0A667YMZ9"/>
<reference evidence="2" key="2">
    <citation type="submission" date="2025-08" db="UniProtKB">
        <authorList>
            <consortium name="Ensembl"/>
        </authorList>
    </citation>
    <scope>IDENTIFICATION</scope>
</reference>
<organism evidence="2 3">
    <name type="scientific">Myripristis murdjan</name>
    <name type="common">pinecone soldierfish</name>
    <dbReference type="NCBI Taxonomy" id="586833"/>
    <lineage>
        <taxon>Eukaryota</taxon>
        <taxon>Metazoa</taxon>
        <taxon>Chordata</taxon>
        <taxon>Craniata</taxon>
        <taxon>Vertebrata</taxon>
        <taxon>Euteleostomi</taxon>
        <taxon>Actinopterygii</taxon>
        <taxon>Neopterygii</taxon>
        <taxon>Teleostei</taxon>
        <taxon>Neoteleostei</taxon>
        <taxon>Acanthomorphata</taxon>
        <taxon>Holocentriformes</taxon>
        <taxon>Holocentridae</taxon>
        <taxon>Myripristis</taxon>
    </lineage>
</organism>
<evidence type="ECO:0000256" key="1">
    <source>
        <dbReference type="SAM" id="SignalP"/>
    </source>
</evidence>
<dbReference type="Ensembl" id="ENSMMDT00005025778.1">
    <property type="protein sequence ID" value="ENSMMDP00005025244.1"/>
    <property type="gene ID" value="ENSMMDG00005012081.1"/>
</dbReference>
<proteinExistence type="predicted"/>
<feature type="chain" id="PRO_5025552338" evidence="1">
    <location>
        <begin position="30"/>
        <end position="157"/>
    </location>
</feature>
<reference evidence="2" key="3">
    <citation type="submission" date="2025-09" db="UniProtKB">
        <authorList>
            <consortium name="Ensembl"/>
        </authorList>
    </citation>
    <scope>IDENTIFICATION</scope>
</reference>
<name>A0A667YMZ9_9TELE</name>
<evidence type="ECO:0000313" key="2">
    <source>
        <dbReference type="Ensembl" id="ENSMMDP00005025244.1"/>
    </source>
</evidence>
<evidence type="ECO:0000313" key="3">
    <source>
        <dbReference type="Proteomes" id="UP000472263"/>
    </source>
</evidence>
<keyword evidence="3" id="KW-1185">Reference proteome</keyword>
<accession>A0A667YMZ9</accession>
<dbReference type="Proteomes" id="UP000472263">
    <property type="component" value="Chromosome 5"/>
</dbReference>
<keyword evidence="1" id="KW-0732">Signal</keyword>
<protein>
    <submittedName>
        <fullName evidence="2">Uncharacterized protein</fullName>
    </submittedName>
</protein>
<feature type="signal peptide" evidence="1">
    <location>
        <begin position="1"/>
        <end position="29"/>
    </location>
</feature>
<sequence>KGRAMRRQRGPPLLALSAVLLCTFHQTAGSSRARSSPASSAPASEVRGRDHLRGCNWTEGWWATRDRCGSGGKPAPHCPTKDIKLLVEWKLHSNRPRRLCGVYCVTLWDAGHCDCHDNGWGRYLRDAGHHLLARGIYHREHHDNKTQQNQIKKKAQT</sequence>
<dbReference type="AlphaFoldDB" id="A0A667YMZ9"/>
<reference evidence="2" key="1">
    <citation type="submission" date="2019-06" db="EMBL/GenBank/DDBJ databases">
        <authorList>
            <consortium name="Wellcome Sanger Institute Data Sharing"/>
        </authorList>
    </citation>
    <scope>NUCLEOTIDE SEQUENCE [LARGE SCALE GENOMIC DNA]</scope>
</reference>